<dbReference type="Gene3D" id="2.170.130.10">
    <property type="entry name" value="TonB-dependent receptor, plug domain"/>
    <property type="match status" value="1"/>
</dbReference>
<evidence type="ECO:0000259" key="12">
    <source>
        <dbReference type="Pfam" id="PF00593"/>
    </source>
</evidence>
<dbReference type="PANTHER" id="PTHR30069">
    <property type="entry name" value="TONB-DEPENDENT OUTER MEMBRANE RECEPTOR"/>
    <property type="match status" value="1"/>
</dbReference>
<evidence type="ECO:0000313" key="15">
    <source>
        <dbReference type="Proteomes" id="UP000249524"/>
    </source>
</evidence>
<dbReference type="EMBL" id="QFYS01000006">
    <property type="protein sequence ID" value="RAK64315.1"/>
    <property type="molecule type" value="Genomic_DNA"/>
</dbReference>
<dbReference type="InterPro" id="IPR037066">
    <property type="entry name" value="Plug_dom_sf"/>
</dbReference>
<dbReference type="InterPro" id="IPR012910">
    <property type="entry name" value="Plug_dom"/>
</dbReference>
<dbReference type="Proteomes" id="UP000249524">
    <property type="component" value="Unassembled WGS sequence"/>
</dbReference>
<keyword evidence="15" id="KW-1185">Reference proteome</keyword>
<evidence type="ECO:0000256" key="10">
    <source>
        <dbReference type="RuleBase" id="RU003357"/>
    </source>
</evidence>
<feature type="domain" description="TonB-dependent receptor-like beta-barrel" evidence="12">
    <location>
        <begin position="153"/>
        <end position="515"/>
    </location>
</feature>
<evidence type="ECO:0000256" key="6">
    <source>
        <dbReference type="ARBA" id="ARBA00023077"/>
    </source>
</evidence>
<dbReference type="PANTHER" id="PTHR30069:SF29">
    <property type="entry name" value="HEMOGLOBIN AND HEMOGLOBIN-HAPTOGLOBIN-BINDING PROTEIN 1-RELATED"/>
    <property type="match status" value="1"/>
</dbReference>
<name>A0A328BCC0_9CAUL</name>
<keyword evidence="9" id="KW-0998">Cell outer membrane</keyword>
<evidence type="ECO:0000256" key="7">
    <source>
        <dbReference type="ARBA" id="ARBA00023136"/>
    </source>
</evidence>
<keyword evidence="4" id="KW-0812">Transmembrane</keyword>
<proteinExistence type="inferred from homology"/>
<dbReference type="SUPFAM" id="SSF56935">
    <property type="entry name" value="Porins"/>
    <property type="match status" value="1"/>
</dbReference>
<dbReference type="GO" id="GO:0044718">
    <property type="term" value="P:siderophore transmembrane transport"/>
    <property type="evidence" value="ECO:0007669"/>
    <property type="project" value="TreeGrafter"/>
</dbReference>
<evidence type="ECO:0000313" key="14">
    <source>
        <dbReference type="EMBL" id="RAK64315.1"/>
    </source>
</evidence>
<organism evidence="14 15">
    <name type="scientific">Phenylobacterium kunshanense</name>
    <dbReference type="NCBI Taxonomy" id="1445034"/>
    <lineage>
        <taxon>Bacteria</taxon>
        <taxon>Pseudomonadati</taxon>
        <taxon>Pseudomonadota</taxon>
        <taxon>Alphaproteobacteria</taxon>
        <taxon>Caulobacterales</taxon>
        <taxon>Caulobacteraceae</taxon>
        <taxon>Phenylobacterium</taxon>
    </lineage>
</organism>
<accession>A0A328BCC0</accession>
<dbReference type="OrthoDB" id="7622322at2"/>
<keyword evidence="5" id="KW-0732">Signal</keyword>
<comment type="similarity">
    <text evidence="10">Belongs to the TonB-dependent receptor family.</text>
</comment>
<dbReference type="InterPro" id="IPR039426">
    <property type="entry name" value="TonB-dep_rcpt-like"/>
</dbReference>
<evidence type="ECO:0000256" key="9">
    <source>
        <dbReference type="ARBA" id="ARBA00023237"/>
    </source>
</evidence>
<reference evidence="14 15" key="1">
    <citation type="submission" date="2018-05" db="EMBL/GenBank/DDBJ databases">
        <authorList>
            <person name="Lanie J.A."/>
            <person name="Ng W.-L."/>
            <person name="Kazmierczak K.M."/>
            <person name="Andrzejewski T.M."/>
            <person name="Davidsen T.M."/>
            <person name="Wayne K.J."/>
            <person name="Tettelin H."/>
            <person name="Glass J.I."/>
            <person name="Rusch D."/>
            <person name="Podicherti R."/>
            <person name="Tsui H.-C.T."/>
            <person name="Winkler M.E."/>
        </authorList>
    </citation>
    <scope>NUCLEOTIDE SEQUENCE [LARGE SCALE GENOMIC DNA]</scope>
    <source>
        <strain evidence="14 15">BUT-10</strain>
    </source>
</reference>
<comment type="caution">
    <text evidence="14">The sequence shown here is derived from an EMBL/GenBank/DDBJ whole genome shotgun (WGS) entry which is preliminary data.</text>
</comment>
<dbReference type="AlphaFoldDB" id="A0A328BCC0"/>
<dbReference type="GO" id="GO:0009279">
    <property type="term" value="C:cell outer membrane"/>
    <property type="evidence" value="ECO:0007669"/>
    <property type="project" value="UniProtKB-SubCell"/>
</dbReference>
<evidence type="ECO:0000259" key="13">
    <source>
        <dbReference type="Pfam" id="PF07715"/>
    </source>
</evidence>
<dbReference type="InterPro" id="IPR000531">
    <property type="entry name" value="Beta-barrel_TonB"/>
</dbReference>
<feature type="region of interest" description="Disordered" evidence="11">
    <location>
        <begin position="162"/>
        <end position="184"/>
    </location>
</feature>
<comment type="subcellular location">
    <subcellularLocation>
        <location evidence="1">Cell outer membrane</location>
        <topology evidence="1">Multi-pass membrane protein</topology>
    </subcellularLocation>
</comment>
<keyword evidence="8 14" id="KW-0675">Receptor</keyword>
<keyword evidence="6 10" id="KW-0798">TonB box</keyword>
<dbReference type="Pfam" id="PF00593">
    <property type="entry name" value="TonB_dep_Rec_b-barrel"/>
    <property type="match status" value="1"/>
</dbReference>
<evidence type="ECO:0000256" key="4">
    <source>
        <dbReference type="ARBA" id="ARBA00022692"/>
    </source>
</evidence>
<dbReference type="Pfam" id="PF07715">
    <property type="entry name" value="Plug"/>
    <property type="match status" value="1"/>
</dbReference>
<evidence type="ECO:0000256" key="3">
    <source>
        <dbReference type="ARBA" id="ARBA00022452"/>
    </source>
</evidence>
<evidence type="ECO:0000256" key="11">
    <source>
        <dbReference type="SAM" id="MobiDB-lite"/>
    </source>
</evidence>
<protein>
    <submittedName>
        <fullName evidence="14">TonB-dependent receptor</fullName>
    </submittedName>
</protein>
<keyword evidence="2" id="KW-0813">Transport</keyword>
<keyword evidence="7 10" id="KW-0472">Membrane</keyword>
<keyword evidence="3" id="KW-1134">Transmembrane beta strand</keyword>
<evidence type="ECO:0000256" key="8">
    <source>
        <dbReference type="ARBA" id="ARBA00023170"/>
    </source>
</evidence>
<feature type="domain" description="TonB-dependent receptor plug" evidence="13">
    <location>
        <begin position="28"/>
        <end position="107"/>
    </location>
</feature>
<evidence type="ECO:0000256" key="2">
    <source>
        <dbReference type="ARBA" id="ARBA00022448"/>
    </source>
</evidence>
<evidence type="ECO:0000256" key="5">
    <source>
        <dbReference type="ARBA" id="ARBA00022729"/>
    </source>
</evidence>
<evidence type="ECO:0000256" key="1">
    <source>
        <dbReference type="ARBA" id="ARBA00004571"/>
    </source>
</evidence>
<dbReference type="GO" id="GO:0015344">
    <property type="term" value="F:siderophore uptake transmembrane transporter activity"/>
    <property type="evidence" value="ECO:0007669"/>
    <property type="project" value="TreeGrafter"/>
</dbReference>
<sequence length="677" mass="74441">MLFAHLLAQAAAAAAPEAAAMPQQGVVSYPPAFFAAQQPQNAHEMVLRLPGFAFDDGDDIRGFEGGGGNVLIDGQRPTSKTDNLDEILRRVPASQVERVDLIRGGAPGIDMQGKSVVANVVRKQSGGIRGLVAVANNHIYDGRNGAGARLELSGRNWEASARTGRGIDDGSGDGPGLRVSPSGSVIQQSQIDSEGDGRDWTLTGAYEQPVLGGKLRVNGRRYHDKFKLEQDQRILRPVPGVESYDGTFLNDETEFGGRFNRAFGAWNLELIGLRKDQEEGERSAFSKAGSDNVFNLERDSSETIARGVLRYRFSDQFSVEGGVEGAINELESRVGVLENGQPVKVPAANVGVEERRGEVFVKSTWRPSPQWTVDGGVRVEGSEISADGDVQLEKTLSFVKPRLLVTWAPTSGTQLRARGERVVGQLDFDDFVASGDFDTGTGVTAGNPDLNPEQAWVGELALEQKLWGGGVIVVTYRHSELSDVIDRGPVPVTNVDPVTGQTTTSFYDQPTNIGSGSKDELIAELTLPFDRIGLKGAQLKGDVTKRWSSVEDPTTGESREISGLKPLEWNATFSHDLPQWRMSYGVDAYGGWRRTFYRFDQVETVKLKTWVRPFAEWRPQPDLFVRFELPNVTSRGLRRIREVYDGPRDTGQLKFTEDRDLQFGRMYYVRIRKTFGA</sequence>
<dbReference type="RefSeq" id="WP_111276702.1">
    <property type="nucleotide sequence ID" value="NZ_QFYS01000006.1"/>
</dbReference>
<dbReference type="Gene3D" id="2.40.170.20">
    <property type="entry name" value="TonB-dependent receptor, beta-barrel domain"/>
    <property type="match status" value="1"/>
</dbReference>
<gene>
    <name evidence="14" type="ORF">DJ019_14160</name>
</gene>
<dbReference type="InterPro" id="IPR036942">
    <property type="entry name" value="Beta-barrel_TonB_sf"/>
</dbReference>